<feature type="region of interest" description="Disordered" evidence="7">
    <location>
        <begin position="103"/>
        <end position="156"/>
    </location>
</feature>
<keyword evidence="2 8" id="KW-0732">Signal</keyword>
<dbReference type="NCBIfam" id="TIGR02232">
    <property type="entry name" value="myxo_disulf_rpt"/>
    <property type="match status" value="1"/>
</dbReference>
<dbReference type="FunFam" id="3.40.390.10:FF:000026">
    <property type="entry name" value="Pappalysin 1"/>
    <property type="match status" value="1"/>
</dbReference>
<dbReference type="PANTHER" id="PTHR46130">
    <property type="entry name" value="LAMGL DOMAIN-CONTAINING PROTEIN"/>
    <property type="match status" value="1"/>
</dbReference>
<evidence type="ECO:0000259" key="9">
    <source>
        <dbReference type="PROSITE" id="PS50923"/>
    </source>
</evidence>
<dbReference type="InterPro" id="IPR024079">
    <property type="entry name" value="MetalloPept_cat_dom_sf"/>
</dbReference>
<dbReference type="SUPFAM" id="SSF49899">
    <property type="entry name" value="Concanavalin A-like lectins/glucanases"/>
    <property type="match status" value="1"/>
</dbReference>
<gene>
    <name evidence="10" type="primary">PAPPA2</name>
    <name evidence="10" type="ORF">AMEX_G10348</name>
</gene>
<dbReference type="InterPro" id="IPR000800">
    <property type="entry name" value="Notch_dom"/>
</dbReference>
<dbReference type="Gene3D" id="3.40.390.10">
    <property type="entry name" value="Collagenase (Catalytic Domain)"/>
    <property type="match status" value="1"/>
</dbReference>
<dbReference type="Pfam" id="PF13385">
    <property type="entry name" value="Laminin_G_3"/>
    <property type="match status" value="1"/>
</dbReference>
<dbReference type="InterPro" id="IPR006558">
    <property type="entry name" value="LamG-like"/>
</dbReference>
<dbReference type="InterPro" id="IPR035976">
    <property type="entry name" value="Sushi/SCR/CCP_sf"/>
</dbReference>
<feature type="signal peptide" evidence="8">
    <location>
        <begin position="1"/>
        <end position="21"/>
    </location>
</feature>
<evidence type="ECO:0000256" key="8">
    <source>
        <dbReference type="SAM" id="SignalP"/>
    </source>
</evidence>
<dbReference type="Proteomes" id="UP000752171">
    <property type="component" value="Unassembled WGS sequence"/>
</dbReference>
<evidence type="ECO:0000313" key="11">
    <source>
        <dbReference type="Proteomes" id="UP000752171"/>
    </source>
</evidence>
<dbReference type="InterPro" id="IPR008754">
    <property type="entry name" value="Peptidase_M43"/>
</dbReference>
<keyword evidence="6" id="KW-0768">Sushi</keyword>
<dbReference type="Gene3D" id="2.10.70.10">
    <property type="entry name" value="Complement Module, domain 1"/>
    <property type="match status" value="2"/>
</dbReference>
<dbReference type="CDD" id="cd00033">
    <property type="entry name" value="CCP"/>
    <property type="match status" value="3"/>
</dbReference>
<dbReference type="SUPFAM" id="SSF55486">
    <property type="entry name" value="Metalloproteases ('zincins'), catalytic domain"/>
    <property type="match status" value="1"/>
</dbReference>
<dbReference type="InterPro" id="IPR058897">
    <property type="entry name" value="PAPPA_SD_C"/>
</dbReference>
<dbReference type="SMART" id="SM00032">
    <property type="entry name" value="CCP"/>
    <property type="match status" value="4"/>
</dbReference>
<organism evidence="10 11">
    <name type="scientific">Astyanax mexicanus</name>
    <name type="common">Blind cave fish</name>
    <name type="synonym">Astyanax fasciatus mexicanus</name>
    <dbReference type="NCBI Taxonomy" id="7994"/>
    <lineage>
        <taxon>Eukaryota</taxon>
        <taxon>Metazoa</taxon>
        <taxon>Chordata</taxon>
        <taxon>Craniata</taxon>
        <taxon>Vertebrata</taxon>
        <taxon>Euteleostomi</taxon>
        <taxon>Actinopterygii</taxon>
        <taxon>Neopterygii</taxon>
        <taxon>Teleostei</taxon>
        <taxon>Ostariophysi</taxon>
        <taxon>Characiformes</taxon>
        <taxon>Characoidei</taxon>
        <taxon>Acestrorhamphidae</taxon>
        <taxon>Acestrorhamphinae</taxon>
        <taxon>Astyanax</taxon>
    </lineage>
</organism>
<dbReference type="GO" id="GO:0006508">
    <property type="term" value="P:proteolysis"/>
    <property type="evidence" value="ECO:0007669"/>
    <property type="project" value="TreeGrafter"/>
</dbReference>
<keyword evidence="3" id="KW-0677">Repeat</keyword>
<dbReference type="InterPro" id="IPR000436">
    <property type="entry name" value="Sushi_SCR_CCP_dom"/>
</dbReference>
<dbReference type="GO" id="GO:0005615">
    <property type="term" value="C:extracellular space"/>
    <property type="evidence" value="ECO:0007669"/>
    <property type="project" value="TreeGrafter"/>
</dbReference>
<dbReference type="OrthoDB" id="536211at2759"/>
<comment type="caution">
    <text evidence="6">Lacks conserved residue(s) required for the propagation of feature annotation.</text>
</comment>
<feature type="compositionally biased region" description="Basic and acidic residues" evidence="7">
    <location>
        <begin position="201"/>
        <end position="213"/>
    </location>
</feature>
<dbReference type="Pfam" id="PF25900">
    <property type="entry name" value="PAPPA"/>
    <property type="match status" value="2"/>
</dbReference>
<dbReference type="InterPro" id="IPR013320">
    <property type="entry name" value="ConA-like_dom_sf"/>
</dbReference>
<dbReference type="SUPFAM" id="SSF57535">
    <property type="entry name" value="Complement control module/SCR domain"/>
    <property type="match status" value="3"/>
</dbReference>
<evidence type="ECO:0000256" key="2">
    <source>
        <dbReference type="ARBA" id="ARBA00022729"/>
    </source>
</evidence>
<dbReference type="Pfam" id="PF05572">
    <property type="entry name" value="Peptidase_M43"/>
    <property type="match status" value="1"/>
</dbReference>
<dbReference type="Gene3D" id="2.60.120.200">
    <property type="match status" value="1"/>
</dbReference>
<evidence type="ECO:0000313" key="10">
    <source>
        <dbReference type="EMBL" id="KAG9273614.1"/>
    </source>
</evidence>
<dbReference type="GO" id="GO:0004222">
    <property type="term" value="F:metalloendopeptidase activity"/>
    <property type="evidence" value="ECO:0007669"/>
    <property type="project" value="TreeGrafter"/>
</dbReference>
<evidence type="ECO:0000256" key="1">
    <source>
        <dbReference type="ARBA" id="ARBA00008721"/>
    </source>
</evidence>
<reference evidence="10 11" key="1">
    <citation type="submission" date="2021-07" db="EMBL/GenBank/DDBJ databases">
        <authorList>
            <person name="Imarazene B."/>
            <person name="Zahm M."/>
            <person name="Klopp C."/>
            <person name="Cabau C."/>
            <person name="Beille S."/>
            <person name="Jouanno E."/>
            <person name="Castinel A."/>
            <person name="Lluch J."/>
            <person name="Gil L."/>
            <person name="Kuchtly C."/>
            <person name="Lopez Roques C."/>
            <person name="Donnadieu C."/>
            <person name="Parrinello H."/>
            <person name="Journot L."/>
            <person name="Du K."/>
            <person name="Schartl M."/>
            <person name="Retaux S."/>
            <person name="Guiguen Y."/>
        </authorList>
    </citation>
    <scope>NUCLEOTIDE SEQUENCE [LARGE SCALE GENOMIC DNA]</scope>
    <source>
        <strain evidence="10">Pach_M1</strain>
        <tissue evidence="10">Testis</tissue>
    </source>
</reference>
<dbReference type="GO" id="GO:0007166">
    <property type="term" value="P:cell surface receptor signaling pathway"/>
    <property type="evidence" value="ECO:0007669"/>
    <property type="project" value="TreeGrafter"/>
</dbReference>
<dbReference type="PROSITE" id="PS50923">
    <property type="entry name" value="SUSHI"/>
    <property type="match status" value="1"/>
</dbReference>
<sequence length="1770" mass="197486">MLLRLLAVVLVIFHTWLLNSAKSDPVQRYKRGLAQRADRSQAALGQEQCGSMSRRRLARSAAQHHQLAALTGRYSRLSELHYRIARSSCSGGCNLDGMHDGPSWESQKGLQKRPYKSDHKADGWMMGAWRSRLKRKRNKSPDSADPNSSTTKSYTVSRGLSRVWNGKTLNSRVHRLSQLREARGVEVDSFPSAKRVPRSPAEIHSDSKVHPGDPELVNDVRSSEGGSDYSGEQEDQAGQGAAERWGAAVQDLPLKWMTALYFSGQKEQLRVNPVAGVELPRSRFTLELWVKLEGGQNNPAIIAGVFDNCSHAHNERGWSVGVRTLKPGGRKDARFFFTLRTDRALKSTTLVGHQHYQPSVWTHVVAWYDGHRMALFIDGSKVAESRQQSGDIYSPFIKSCRMLLLGGDQSSTGHGFRGYLGGVVLWNHAHPQDLLSKLFKSFTKHSFEHEPPLLVLWADFSEVEQQWMPYKSRHHPTVVALPAPEQALVSPFLPPPCGVTICDNPNVILSYSQHWQLRASKRLRYRVVNVCADDGSRPTVSQQQIQQQHQALEEAFRPYNLTLELSVLNVRNSSLQGRFILSNCHVAKVGNRHCDRECDHPLTGHDGGDCLRLGTCYNWMRGDGVCNPECNGIHYDYDDGDCCDPQITDVARTCFDPESPERAYLSVKELKELLHLSSSDTLNVFFTNNSAWEDLAGAATWPWAKEALTHQGGMILNPSYFGTVGHNTMIHEMGHIFGLYHVFKGVSERESCDDPCRETTASMETGDLCADTEPSPKSKVCRDPDPVNDTCGLTQYHNTPYTNYMSYTDDNCTNQFTPHQVARMHCYIDLTYSNWVQSKKPTPVPLAPMIIGQYEDSVSIHWLHPVSGPLRQREEGVNCQLCDEHGVLHQYAFEATSPHTCDTSGYWTPEEAVGAPDVYQVCEPSMRTWSPEFSLYEANMTSPCPQTEGCVLQLYFQHPVIPDTITIWITYISTNSQAISNLEFILETGESLHAGPQQVFCDVPLTLRVNTNKKVKAIKMCTFDKKLEIDAALLTSRPQNPLCSRCRPLLYRVLREPAIREDWSPVILKQNTYTDSDVGRGERYEYRIQVEVDGVLSELSPPLVYTHGEHYCGDGQQQGNEECDDGNLLDGDGCSKKCRIEPGFNCAGRPSRCYIFEGDGVCEEFERGSSVRDCGFFTPEGFIDQWASSATASHQDQHCSALAATGMPDLSQMCRSQYVEMNDALSREAWVPYSAHLNPHPHHEHGQPAWLRVEFERPGIAASVLIYLAYDGGMHGENCRKTVHIQLCDTNGLNHTLGTYELSCQRNPLVVNVTHNLSLPFYQTAAVLLNFSTVHVAVLGVALRTSCHFSAFALTGCVRRPCTMDSCSAVKVDHAFVNCTPDTHPTHCSVSCHRGYTLSVLSGSGLQPQQREVDLVCESGVWDRMITCQPVDCGVPNESHVYFSSFSCPWGTTFGKQCTFTCRAPAILQGESDTLACLEDGLWSFPEAYCKIECLDPPVIPNAKLLVPQCEGSRHDVGTVCSYKCSPGYFVTGTLSKKNKRRILRLECMEGGRWQQGGCTPVSCPSLPAVFEGMYSCTNRRDFNSVCTLHCPNPTERYSIRCTQDGRWTEDFSMCERIKGACPAPQVLNFVEYTCDNGLGVGAVCYPTCIVALSDPVVLAENSTADTLKHWVVPTRVESVVCTGTMKWHPNPEQIHCIQSCEPFGGDGWCDTINNRAYCQYDGGDCCPSTLSTRKVIQFGVDCDNDECTCRDPEAEENKNRAERLEPGAP</sequence>
<dbReference type="PANTHER" id="PTHR46130:SF1">
    <property type="entry name" value="PAPPALYSIN-2"/>
    <property type="match status" value="1"/>
</dbReference>
<feature type="chain" id="PRO_5035809080" evidence="8">
    <location>
        <begin position="22"/>
        <end position="1770"/>
    </location>
</feature>
<dbReference type="SMART" id="SM00560">
    <property type="entry name" value="LamGL"/>
    <property type="match status" value="1"/>
</dbReference>
<evidence type="ECO:0000256" key="4">
    <source>
        <dbReference type="ARBA" id="ARBA00023157"/>
    </source>
</evidence>
<dbReference type="InterPro" id="IPR011936">
    <property type="entry name" value="Myxo_disulph_rpt"/>
</dbReference>
<protein>
    <submittedName>
        <fullName evidence="10">Pappalysin-2</fullName>
    </submittedName>
</protein>
<feature type="region of interest" description="Disordered" evidence="7">
    <location>
        <begin position="184"/>
        <end position="243"/>
    </location>
</feature>
<evidence type="ECO:0000256" key="3">
    <source>
        <dbReference type="ARBA" id="ARBA00022737"/>
    </source>
</evidence>
<dbReference type="InterPro" id="IPR043543">
    <property type="entry name" value="PAPPA/PAPPA2"/>
</dbReference>
<name>A0A8T2LRU0_ASTMX</name>
<dbReference type="SMART" id="SM00004">
    <property type="entry name" value="NL"/>
    <property type="match status" value="2"/>
</dbReference>
<dbReference type="Pfam" id="PF13948">
    <property type="entry name" value="DUF4215"/>
    <property type="match status" value="1"/>
</dbReference>
<feature type="compositionally biased region" description="Polar residues" evidence="7">
    <location>
        <begin position="145"/>
        <end position="156"/>
    </location>
</feature>
<evidence type="ECO:0000256" key="7">
    <source>
        <dbReference type="SAM" id="MobiDB-lite"/>
    </source>
</evidence>
<evidence type="ECO:0000256" key="5">
    <source>
        <dbReference type="ARBA" id="ARBA00023180"/>
    </source>
</evidence>
<keyword evidence="4" id="KW-1015">Disulfide bond</keyword>
<proteinExistence type="inferred from homology"/>
<evidence type="ECO:0000256" key="6">
    <source>
        <dbReference type="PROSITE-ProRule" id="PRU00302"/>
    </source>
</evidence>
<keyword evidence="5" id="KW-0325">Glycoprotein</keyword>
<accession>A0A8T2LRU0</accession>
<dbReference type="EMBL" id="JAICCE010000008">
    <property type="protein sequence ID" value="KAG9273614.1"/>
    <property type="molecule type" value="Genomic_DNA"/>
</dbReference>
<comment type="similarity">
    <text evidence="1">Belongs to the peptidase M43B family.</text>
</comment>
<feature type="domain" description="Sushi" evidence="9">
    <location>
        <begin position="1431"/>
        <end position="1492"/>
    </location>
</feature>
<comment type="caution">
    <text evidence="10">The sequence shown here is derived from an EMBL/GenBank/DDBJ whole genome shotgun (WGS) entry which is preliminary data.</text>
</comment>